<feature type="transmembrane region" description="Helical" evidence="7">
    <location>
        <begin position="227"/>
        <end position="248"/>
    </location>
</feature>
<evidence type="ECO:0000313" key="10">
    <source>
        <dbReference type="Proteomes" id="UP001551675"/>
    </source>
</evidence>
<feature type="transmembrane region" description="Helical" evidence="7">
    <location>
        <begin position="82"/>
        <end position="103"/>
    </location>
</feature>
<dbReference type="Pfam" id="PF05977">
    <property type="entry name" value="MFS_3"/>
    <property type="match status" value="1"/>
</dbReference>
<dbReference type="EMBL" id="JBFALK010000025">
    <property type="protein sequence ID" value="MEV0973901.1"/>
    <property type="molecule type" value="Genomic_DNA"/>
</dbReference>
<dbReference type="InterPro" id="IPR010290">
    <property type="entry name" value="TM_effector"/>
</dbReference>
<proteinExistence type="predicted"/>
<keyword evidence="6 7" id="KW-0472">Membrane</keyword>
<dbReference type="Proteomes" id="UP001551675">
    <property type="component" value="Unassembled WGS sequence"/>
</dbReference>
<feature type="transmembrane region" description="Helical" evidence="7">
    <location>
        <begin position="173"/>
        <end position="193"/>
    </location>
</feature>
<dbReference type="CDD" id="cd06173">
    <property type="entry name" value="MFS_MefA_like"/>
    <property type="match status" value="1"/>
</dbReference>
<keyword evidence="4 7" id="KW-0812">Transmembrane</keyword>
<evidence type="ECO:0000313" key="9">
    <source>
        <dbReference type="EMBL" id="MEV0973901.1"/>
    </source>
</evidence>
<dbReference type="Gene3D" id="1.20.1250.20">
    <property type="entry name" value="MFS general substrate transporter like domains"/>
    <property type="match status" value="1"/>
</dbReference>
<feature type="transmembrane region" description="Helical" evidence="7">
    <location>
        <begin position="50"/>
        <end position="70"/>
    </location>
</feature>
<keyword evidence="10" id="KW-1185">Reference proteome</keyword>
<sequence length="416" mass="43253">MSVTGPQTPSLWRNKDFLALWGGQIVSTLGTRISATALPLLVLAVTGSPANAGLVGAAGSLPYLLIFLPAGTLVDRWNRRRIMLVSQITACVALASIPVALWLDVFTISQLTIVAFAQGTCFVFYDLAEEAALPRIVPPSLLPSAIAQNEAKGRGASLAGPPLGGLLFGLGHAIPFLTNALSHMVAMIGLLFVRSDLQDERSAPRDSFWNETRAGLRWLWRQPLVRAAVLLVAASNMIFSALSLALVVLARRQGASPAEIGLMLGVYGGGGLIGALVAGRLHSRFSPKTVIIGVNWIWAAVLPVLAVAPNPLSLGVVAAMTSAIGPMWNVVIGTYQLTLVPNDMLGRVGSASMTLAWGVIPLGSLIAGFLLDTLGPVGTILVLALGMLLTAVAATASPAVRHAPPLPAAPAAVHIT</sequence>
<evidence type="ECO:0000256" key="3">
    <source>
        <dbReference type="ARBA" id="ARBA00022475"/>
    </source>
</evidence>
<reference evidence="9 10" key="1">
    <citation type="submission" date="2024-06" db="EMBL/GenBank/DDBJ databases">
        <title>The Natural Products Discovery Center: Release of the First 8490 Sequenced Strains for Exploring Actinobacteria Biosynthetic Diversity.</title>
        <authorList>
            <person name="Kalkreuter E."/>
            <person name="Kautsar S.A."/>
            <person name="Yang D."/>
            <person name="Bader C.D."/>
            <person name="Teijaro C.N."/>
            <person name="Fluegel L."/>
            <person name="Davis C.M."/>
            <person name="Simpson J.R."/>
            <person name="Lauterbach L."/>
            <person name="Steele A.D."/>
            <person name="Gui C."/>
            <person name="Meng S."/>
            <person name="Li G."/>
            <person name="Viehrig K."/>
            <person name="Ye F."/>
            <person name="Su P."/>
            <person name="Kiefer A.F."/>
            <person name="Nichols A."/>
            <person name="Cepeda A.J."/>
            <person name="Yan W."/>
            <person name="Fan B."/>
            <person name="Jiang Y."/>
            <person name="Adhikari A."/>
            <person name="Zheng C.-J."/>
            <person name="Schuster L."/>
            <person name="Cowan T.M."/>
            <person name="Smanski M.J."/>
            <person name="Chevrette M.G."/>
            <person name="De Carvalho L.P.S."/>
            <person name="Shen B."/>
        </authorList>
    </citation>
    <scope>NUCLEOTIDE SEQUENCE [LARGE SCALE GENOMIC DNA]</scope>
    <source>
        <strain evidence="9 10">NPDC050100</strain>
    </source>
</reference>
<dbReference type="PROSITE" id="PS50850">
    <property type="entry name" value="MFS"/>
    <property type="match status" value="1"/>
</dbReference>
<evidence type="ECO:0000256" key="5">
    <source>
        <dbReference type="ARBA" id="ARBA00022989"/>
    </source>
</evidence>
<evidence type="ECO:0000256" key="1">
    <source>
        <dbReference type="ARBA" id="ARBA00004651"/>
    </source>
</evidence>
<feature type="domain" description="Major facilitator superfamily (MFS) profile" evidence="8">
    <location>
        <begin position="16"/>
        <end position="402"/>
    </location>
</feature>
<evidence type="ECO:0000256" key="6">
    <source>
        <dbReference type="ARBA" id="ARBA00023136"/>
    </source>
</evidence>
<keyword evidence="5 7" id="KW-1133">Transmembrane helix</keyword>
<feature type="transmembrane region" description="Helical" evidence="7">
    <location>
        <begin position="290"/>
        <end position="308"/>
    </location>
</feature>
<comment type="caution">
    <text evidence="9">The sequence shown here is derived from an EMBL/GenBank/DDBJ whole genome shotgun (WGS) entry which is preliminary data.</text>
</comment>
<feature type="transmembrane region" description="Helical" evidence="7">
    <location>
        <begin position="351"/>
        <end position="371"/>
    </location>
</feature>
<feature type="transmembrane region" description="Helical" evidence="7">
    <location>
        <begin position="314"/>
        <end position="339"/>
    </location>
</feature>
<dbReference type="InterPro" id="IPR036259">
    <property type="entry name" value="MFS_trans_sf"/>
</dbReference>
<dbReference type="PANTHER" id="PTHR23513">
    <property type="entry name" value="INTEGRAL MEMBRANE EFFLUX PROTEIN-RELATED"/>
    <property type="match status" value="1"/>
</dbReference>
<evidence type="ECO:0000259" key="8">
    <source>
        <dbReference type="PROSITE" id="PS50850"/>
    </source>
</evidence>
<evidence type="ECO:0000256" key="7">
    <source>
        <dbReference type="SAM" id="Phobius"/>
    </source>
</evidence>
<keyword evidence="2" id="KW-0813">Transport</keyword>
<protein>
    <submittedName>
        <fullName evidence="9">MFS transporter</fullName>
    </submittedName>
</protein>
<feature type="transmembrane region" description="Helical" evidence="7">
    <location>
        <begin position="260"/>
        <end position="278"/>
    </location>
</feature>
<name>A0ABV3GQK2_MICGL</name>
<feature type="transmembrane region" description="Helical" evidence="7">
    <location>
        <begin position="377"/>
        <end position="396"/>
    </location>
</feature>
<dbReference type="PANTHER" id="PTHR23513:SF6">
    <property type="entry name" value="MAJOR FACILITATOR SUPERFAMILY ASSOCIATED DOMAIN-CONTAINING PROTEIN"/>
    <property type="match status" value="1"/>
</dbReference>
<organism evidence="9 10">
    <name type="scientific">Microtetraspora glauca</name>
    <dbReference type="NCBI Taxonomy" id="1996"/>
    <lineage>
        <taxon>Bacteria</taxon>
        <taxon>Bacillati</taxon>
        <taxon>Actinomycetota</taxon>
        <taxon>Actinomycetes</taxon>
        <taxon>Streptosporangiales</taxon>
        <taxon>Streptosporangiaceae</taxon>
        <taxon>Microtetraspora</taxon>
    </lineage>
</organism>
<dbReference type="SUPFAM" id="SSF103473">
    <property type="entry name" value="MFS general substrate transporter"/>
    <property type="match status" value="1"/>
</dbReference>
<accession>A0ABV3GQK2</accession>
<keyword evidence="3" id="KW-1003">Cell membrane</keyword>
<dbReference type="InterPro" id="IPR020846">
    <property type="entry name" value="MFS_dom"/>
</dbReference>
<evidence type="ECO:0000256" key="4">
    <source>
        <dbReference type="ARBA" id="ARBA00022692"/>
    </source>
</evidence>
<gene>
    <name evidence="9" type="ORF">AB0I59_35360</name>
</gene>
<comment type="subcellular location">
    <subcellularLocation>
        <location evidence="1">Cell membrane</location>
        <topology evidence="1">Multi-pass membrane protein</topology>
    </subcellularLocation>
</comment>
<feature type="transmembrane region" description="Helical" evidence="7">
    <location>
        <begin position="18"/>
        <end position="44"/>
    </location>
</feature>
<dbReference type="RefSeq" id="WP_358139960.1">
    <property type="nucleotide sequence ID" value="NZ_JBFALK010000025.1"/>
</dbReference>
<evidence type="ECO:0000256" key="2">
    <source>
        <dbReference type="ARBA" id="ARBA00022448"/>
    </source>
</evidence>